<name>A0A1Y2GW43_9FUNG</name>
<evidence type="ECO:0000256" key="6">
    <source>
        <dbReference type="SAM" id="Phobius"/>
    </source>
</evidence>
<feature type="domain" description="G-protein coupled receptors family 2 profile 2" evidence="8">
    <location>
        <begin position="116"/>
        <end position="288"/>
    </location>
</feature>
<dbReference type="PROSITE" id="PS50261">
    <property type="entry name" value="G_PROTEIN_RECEP_F2_4"/>
    <property type="match status" value="1"/>
</dbReference>
<feature type="compositionally biased region" description="Low complexity" evidence="5">
    <location>
        <begin position="695"/>
        <end position="705"/>
    </location>
</feature>
<feature type="transmembrane region" description="Helical" evidence="6">
    <location>
        <begin position="230"/>
        <end position="251"/>
    </location>
</feature>
<dbReference type="GeneID" id="33569431"/>
<feature type="transmembrane region" description="Helical" evidence="6">
    <location>
        <begin position="152"/>
        <end position="172"/>
    </location>
</feature>
<organism evidence="9 10">
    <name type="scientific">Lobosporangium transversale</name>
    <dbReference type="NCBI Taxonomy" id="64571"/>
    <lineage>
        <taxon>Eukaryota</taxon>
        <taxon>Fungi</taxon>
        <taxon>Fungi incertae sedis</taxon>
        <taxon>Mucoromycota</taxon>
        <taxon>Mortierellomycotina</taxon>
        <taxon>Mortierellomycetes</taxon>
        <taxon>Mortierellales</taxon>
        <taxon>Mortierellaceae</taxon>
        <taxon>Lobosporangium</taxon>
    </lineage>
</organism>
<dbReference type="GO" id="GO:0004888">
    <property type="term" value="F:transmembrane signaling receptor activity"/>
    <property type="evidence" value="ECO:0007669"/>
    <property type="project" value="InterPro"/>
</dbReference>
<feature type="transmembrane region" description="Helical" evidence="6">
    <location>
        <begin position="275"/>
        <end position="295"/>
    </location>
</feature>
<evidence type="ECO:0000256" key="3">
    <source>
        <dbReference type="ARBA" id="ARBA00022989"/>
    </source>
</evidence>
<evidence type="ECO:0000256" key="7">
    <source>
        <dbReference type="SAM" id="SignalP"/>
    </source>
</evidence>
<keyword evidence="10" id="KW-1185">Reference proteome</keyword>
<feature type="compositionally biased region" description="Polar residues" evidence="5">
    <location>
        <begin position="680"/>
        <end position="689"/>
    </location>
</feature>
<evidence type="ECO:0000256" key="5">
    <source>
        <dbReference type="SAM" id="MobiDB-lite"/>
    </source>
</evidence>
<dbReference type="InterPro" id="IPR050949">
    <property type="entry name" value="GPCR_Fz/Smo-like"/>
</dbReference>
<evidence type="ECO:0000256" key="2">
    <source>
        <dbReference type="ARBA" id="ARBA00022692"/>
    </source>
</evidence>
<evidence type="ECO:0000256" key="4">
    <source>
        <dbReference type="ARBA" id="ARBA00023136"/>
    </source>
</evidence>
<feature type="region of interest" description="Disordered" evidence="5">
    <location>
        <begin position="53"/>
        <end position="75"/>
    </location>
</feature>
<feature type="region of interest" description="Disordered" evidence="5">
    <location>
        <begin position="679"/>
        <end position="705"/>
    </location>
</feature>
<dbReference type="InParanoid" id="A0A1Y2GW43"/>
<dbReference type="PANTHER" id="PTHR31787:SF3">
    <property type="entry name" value="FRIZZLED AND SMOOTHENED-LIKE PROTEIN H"/>
    <property type="match status" value="1"/>
</dbReference>
<protein>
    <recommendedName>
        <fullName evidence="8">G-protein coupled receptors family 2 profile 2 domain-containing protein</fullName>
    </recommendedName>
</protein>
<feature type="transmembrane region" description="Helical" evidence="6">
    <location>
        <begin position="339"/>
        <end position="358"/>
    </location>
</feature>
<evidence type="ECO:0000313" key="10">
    <source>
        <dbReference type="Proteomes" id="UP000193648"/>
    </source>
</evidence>
<dbReference type="GO" id="GO:0007166">
    <property type="term" value="P:cell surface receptor signaling pathway"/>
    <property type="evidence" value="ECO:0007669"/>
    <property type="project" value="InterPro"/>
</dbReference>
<feature type="chain" id="PRO_5013277041" description="G-protein coupled receptors family 2 profile 2 domain-containing protein" evidence="7">
    <location>
        <begin position="25"/>
        <end position="853"/>
    </location>
</feature>
<feature type="signal peptide" evidence="7">
    <location>
        <begin position="1"/>
        <end position="24"/>
    </location>
</feature>
<feature type="transmembrane region" description="Helical" evidence="6">
    <location>
        <begin position="405"/>
        <end position="427"/>
    </location>
</feature>
<dbReference type="AlphaFoldDB" id="A0A1Y2GW43"/>
<keyword evidence="7" id="KW-0732">Signal</keyword>
<keyword evidence="3 6" id="KW-1133">Transmembrane helix</keyword>
<evidence type="ECO:0000259" key="8">
    <source>
        <dbReference type="PROSITE" id="PS50261"/>
    </source>
</evidence>
<evidence type="ECO:0000313" key="9">
    <source>
        <dbReference type="EMBL" id="ORZ26530.1"/>
    </source>
</evidence>
<feature type="compositionally biased region" description="Basic and acidic residues" evidence="5">
    <location>
        <begin position="457"/>
        <end position="471"/>
    </location>
</feature>
<reference evidence="9 10" key="1">
    <citation type="submission" date="2016-07" db="EMBL/GenBank/DDBJ databases">
        <title>Pervasive Adenine N6-methylation of Active Genes in Fungi.</title>
        <authorList>
            <consortium name="DOE Joint Genome Institute"/>
            <person name="Mondo S.J."/>
            <person name="Dannebaum R.O."/>
            <person name="Kuo R.C."/>
            <person name="Labutti K."/>
            <person name="Haridas S."/>
            <person name="Kuo A."/>
            <person name="Salamov A."/>
            <person name="Ahrendt S.R."/>
            <person name="Lipzen A."/>
            <person name="Sullivan W."/>
            <person name="Andreopoulos W.B."/>
            <person name="Clum A."/>
            <person name="Lindquist E."/>
            <person name="Daum C."/>
            <person name="Ramamoorthy G.K."/>
            <person name="Gryganskyi A."/>
            <person name="Culley D."/>
            <person name="Magnuson J.K."/>
            <person name="James T.Y."/>
            <person name="O'Malley M.A."/>
            <person name="Stajich J.E."/>
            <person name="Spatafora J.W."/>
            <person name="Visel A."/>
            <person name="Grigoriev I.V."/>
        </authorList>
    </citation>
    <scope>NUCLEOTIDE SEQUENCE [LARGE SCALE GENOMIC DNA]</scope>
    <source>
        <strain evidence="9 10">NRRL 3116</strain>
    </source>
</reference>
<dbReference type="InterPro" id="IPR017981">
    <property type="entry name" value="GPCR_2-like_7TM"/>
</dbReference>
<dbReference type="Gene3D" id="1.20.1070.10">
    <property type="entry name" value="Rhodopsin 7-helix transmembrane proteins"/>
    <property type="match status" value="1"/>
</dbReference>
<feature type="compositionally biased region" description="Polar residues" evidence="5">
    <location>
        <begin position="792"/>
        <end position="803"/>
    </location>
</feature>
<feature type="region of interest" description="Disordered" evidence="5">
    <location>
        <begin position="750"/>
        <end position="837"/>
    </location>
</feature>
<dbReference type="OrthoDB" id="26203at2759"/>
<feature type="transmembrane region" description="Helical" evidence="6">
    <location>
        <begin position="118"/>
        <end position="140"/>
    </location>
</feature>
<dbReference type="RefSeq" id="XP_021884295.1">
    <property type="nucleotide sequence ID" value="XM_022027588.1"/>
</dbReference>
<dbReference type="STRING" id="64571.A0A1Y2GW43"/>
<sequence length="853" mass="93847">MMLSLPRRTLTLCALLAAVTFTLAQQSISASTITMTADVNTTTPTTNFFLPTSTPPSLPPSISQPSPPAPGQGTHICPGPLIPNTHNLSIQTCMEGCCIKCPAVNSFYEPNKVENVLYIAYVTRQVSLVFAVFMALSYLLLPGKRSQPHISVLFLTVSLSLWYVSFDIMPGISNACINEFEHSTGQNSKLCGIQGVLIIYFTQTCSLWCSLLIYKLHMLAVWRSDIIDRYYGWLTGFCWIFPLAFAIPVAVKNLSQYPGIGFSCLVSTENLNTYLFYPIAIYIYPGILAHAFTVAKMVHLAILTSNLDAGLSELSSSAKMRITTTMQAKRLLRGQWRPALMVGTVLASLTVFWLFYFIEARRLAQDTDWIAGWLECVNEHGKKMLPPDEVQTICAKVVASHLPSIPWFTVAEMLLAVIGIIVALVFITKAEFWSDWGFLLSNILSRGKLGKGNRGQRSHDGVKPPDMERPRYNNPSSYQYNDPNIKKGVRVGYNDTLPDHLKGHNGLVNLDYSPHSNQAAQQHNMDDLFDKEYGLPETDLQRNLSYGSKADIASTSLPSTEPPHYLTGSVQNPHLGDILGNYSSAQENKAWTIDTQTLTNPVKAYLVANDSSDRYVDQPVVPLPVPRASIKTRANHQQASSPIFLSSPTHSPMFAQTSLSPMPPKPSNQLSMPFAVRQSLPDSATSVQPQPSPIAPAAMTTSAPPTSTNMAFYNWNDSTDKIMVASRESISGINGRVGNGGATAAVVSVKGSSKTWQKKQSPDSVKRNNSTGSASHTKDISNFYARGRPIKTPSTLDLRTKSLSPPAIPRKSPARQNSLHQRKLSEPNKEQQQKQLIYSTPISVTFLPQTVNK</sequence>
<gene>
    <name evidence="9" type="ORF">BCR41DRAFT_384590</name>
</gene>
<accession>A0A1Y2GW43</accession>
<feature type="region of interest" description="Disordered" evidence="5">
    <location>
        <begin position="449"/>
        <end position="480"/>
    </location>
</feature>
<keyword evidence="2 6" id="KW-0812">Transmembrane</keyword>
<keyword evidence="4 6" id="KW-0472">Membrane</keyword>
<evidence type="ECO:0000256" key="1">
    <source>
        <dbReference type="ARBA" id="ARBA00004141"/>
    </source>
</evidence>
<feature type="transmembrane region" description="Helical" evidence="6">
    <location>
        <begin position="192"/>
        <end position="214"/>
    </location>
</feature>
<proteinExistence type="predicted"/>
<dbReference type="Proteomes" id="UP000193648">
    <property type="component" value="Unassembled WGS sequence"/>
</dbReference>
<feature type="compositionally biased region" description="Polar residues" evidence="5">
    <location>
        <begin position="750"/>
        <end position="759"/>
    </location>
</feature>
<dbReference type="GO" id="GO:0016020">
    <property type="term" value="C:membrane"/>
    <property type="evidence" value="ECO:0007669"/>
    <property type="project" value="UniProtKB-SubCell"/>
</dbReference>
<dbReference type="EMBL" id="MCFF01000007">
    <property type="protein sequence ID" value="ORZ26530.1"/>
    <property type="molecule type" value="Genomic_DNA"/>
</dbReference>
<dbReference type="PANTHER" id="PTHR31787">
    <property type="entry name" value="G-PROTEIN-COUPLED RECEPTOR GPCR FAMILY PROTEIN"/>
    <property type="match status" value="1"/>
</dbReference>
<comment type="caution">
    <text evidence="9">The sequence shown here is derived from an EMBL/GenBank/DDBJ whole genome shotgun (WGS) entry which is preliminary data.</text>
</comment>
<feature type="compositionally biased region" description="Basic and acidic residues" evidence="5">
    <location>
        <begin position="823"/>
        <end position="832"/>
    </location>
</feature>
<comment type="subcellular location">
    <subcellularLocation>
        <location evidence="1">Membrane</location>
        <topology evidence="1">Multi-pass membrane protein</topology>
    </subcellularLocation>
</comment>